<sequence>MHGYQALFNLNWNFLFSIITFIVLFLILKHFFFEKVHDFMMKRQQEVEDSLNNAAETSRIADAKLADYEERIAGVETESRAIIKKARDEAKIQADSIIDAANEKAKAAITRSQEEIRREKFNARKELKEEVGSLAVLAAEKIMEREIDADRQKDIVDRIIEEAEEKTWK</sequence>
<evidence type="ECO:0000256" key="4">
    <source>
        <dbReference type="ARBA" id="ARBA00022692"/>
    </source>
</evidence>
<accession>A0A1Q9JIV0</accession>
<evidence type="ECO:0000256" key="1">
    <source>
        <dbReference type="ARBA" id="ARBA00005513"/>
    </source>
</evidence>
<gene>
    <name evidence="12" type="primary">atpF</name>
    <name evidence="14" type="ORF">BHK98_08425</name>
</gene>
<evidence type="ECO:0000256" key="8">
    <source>
        <dbReference type="ARBA" id="ARBA00023136"/>
    </source>
</evidence>
<keyword evidence="9 12" id="KW-0066">ATP synthesis</keyword>
<dbReference type="AlphaFoldDB" id="A0A1Q9JIV0"/>
<keyword evidence="15" id="KW-1185">Reference proteome</keyword>
<protein>
    <recommendedName>
        <fullName evidence="12">ATP synthase subunit b</fullName>
    </recommendedName>
    <alternativeName>
        <fullName evidence="12">ATP synthase F(0) sector subunit b</fullName>
    </alternativeName>
    <alternativeName>
        <fullName evidence="12">ATPase subunit I</fullName>
    </alternativeName>
    <alternativeName>
        <fullName evidence="12">F-type ATPase subunit b</fullName>
        <shortName evidence="12">F-ATPase subunit b</shortName>
    </alternativeName>
</protein>
<organism evidence="14 15">
    <name type="scientific">Hornefia porci</name>
    <dbReference type="NCBI Taxonomy" id="2652292"/>
    <lineage>
        <taxon>Bacteria</taxon>
        <taxon>Bacillati</taxon>
        <taxon>Bacillota</taxon>
        <taxon>Clostridia</taxon>
        <taxon>Peptostreptococcales</taxon>
        <taxon>Anaerovoracaceae</taxon>
        <taxon>Hornefia</taxon>
    </lineage>
</organism>
<dbReference type="GO" id="GO:0046961">
    <property type="term" value="F:proton-transporting ATPase activity, rotational mechanism"/>
    <property type="evidence" value="ECO:0007669"/>
    <property type="project" value="TreeGrafter"/>
</dbReference>
<keyword evidence="6 12" id="KW-1133">Transmembrane helix</keyword>
<evidence type="ECO:0000256" key="7">
    <source>
        <dbReference type="ARBA" id="ARBA00023065"/>
    </source>
</evidence>
<keyword evidence="8 12" id="KW-0472">Membrane</keyword>
<dbReference type="CDD" id="cd06503">
    <property type="entry name" value="ATP-synt_Fo_b"/>
    <property type="match status" value="1"/>
</dbReference>
<evidence type="ECO:0000256" key="12">
    <source>
        <dbReference type="HAMAP-Rule" id="MF_01398"/>
    </source>
</evidence>
<reference evidence="14 15" key="1">
    <citation type="journal article" date="2016" name="Appl. Environ. Microbiol.">
        <title>Function and Phylogeny of Bacterial Butyryl Coenzyme A:Acetate Transferases and Their Diversity in the Proximal Colon of Swine.</title>
        <authorList>
            <person name="Trachsel J."/>
            <person name="Bayles D.O."/>
            <person name="Looft T."/>
            <person name="Levine U.Y."/>
            <person name="Allen H.K."/>
        </authorList>
    </citation>
    <scope>NUCLEOTIDE SEQUENCE [LARGE SCALE GENOMIC DNA]</scope>
    <source>
        <strain evidence="14 15">68-3-10</strain>
    </source>
</reference>
<evidence type="ECO:0000256" key="10">
    <source>
        <dbReference type="ARBA" id="ARBA00025198"/>
    </source>
</evidence>
<evidence type="ECO:0000313" key="14">
    <source>
        <dbReference type="EMBL" id="OLR56085.1"/>
    </source>
</evidence>
<evidence type="ECO:0000313" key="15">
    <source>
        <dbReference type="Proteomes" id="UP000187404"/>
    </source>
</evidence>
<comment type="function">
    <text evidence="12">Component of the F(0) channel, it forms part of the peripheral stalk, linking F(1) to F(0).</text>
</comment>
<keyword evidence="5 12" id="KW-0375">Hydrogen ion transport</keyword>
<dbReference type="GO" id="GO:0045259">
    <property type="term" value="C:proton-transporting ATP synthase complex"/>
    <property type="evidence" value="ECO:0007669"/>
    <property type="project" value="UniProtKB-KW"/>
</dbReference>
<dbReference type="PANTHER" id="PTHR33445:SF2">
    <property type="entry name" value="ATP SYNTHASE SUBUNIT B', CHLOROPLASTIC"/>
    <property type="match status" value="1"/>
</dbReference>
<dbReference type="NCBIfam" id="TIGR01144">
    <property type="entry name" value="ATP_synt_b"/>
    <property type="match status" value="1"/>
</dbReference>
<comment type="subunit">
    <text evidence="12">F-type ATPases have 2 components, F(1) - the catalytic core - and F(0) - the membrane proton channel. F(1) has five subunits: alpha(3), beta(3), gamma(1), delta(1), epsilon(1). F(0) has three main subunits: a(1), b(2) and c(10-14). The alpha and beta chains form an alternating ring which encloses part of the gamma chain. F(1) is attached to F(0) by a central stalk formed by the gamma and epsilon chains, while a peripheral stalk is formed by the delta and b chains.</text>
</comment>
<dbReference type="GO" id="GO:0005886">
    <property type="term" value="C:plasma membrane"/>
    <property type="evidence" value="ECO:0007669"/>
    <property type="project" value="UniProtKB-SubCell"/>
</dbReference>
<dbReference type="InterPro" id="IPR050059">
    <property type="entry name" value="ATP_synthase_B_chain"/>
</dbReference>
<name>A0A1Q9JIV0_9FIRM</name>
<dbReference type="InterPro" id="IPR002146">
    <property type="entry name" value="ATP_synth_b/b'su_bac/chlpt"/>
</dbReference>
<comment type="similarity">
    <text evidence="1 12 13">Belongs to the ATPase B chain family.</text>
</comment>
<proteinExistence type="inferred from homology"/>
<comment type="subcellular location">
    <subcellularLocation>
        <location evidence="12">Cell membrane</location>
        <topology evidence="12">Single-pass membrane protein</topology>
    </subcellularLocation>
    <subcellularLocation>
        <location evidence="11">Endomembrane system</location>
        <topology evidence="11">Single-pass membrane protein</topology>
    </subcellularLocation>
</comment>
<dbReference type="Pfam" id="PF00430">
    <property type="entry name" value="ATP-synt_B"/>
    <property type="match status" value="1"/>
</dbReference>
<evidence type="ECO:0000256" key="11">
    <source>
        <dbReference type="ARBA" id="ARBA00037847"/>
    </source>
</evidence>
<comment type="caution">
    <text evidence="14">The sequence shown here is derived from an EMBL/GenBank/DDBJ whole genome shotgun (WGS) entry which is preliminary data.</text>
</comment>
<keyword evidence="7 12" id="KW-0406">Ion transport</keyword>
<dbReference type="EMBL" id="MJIE01000001">
    <property type="protein sequence ID" value="OLR56085.1"/>
    <property type="molecule type" value="Genomic_DNA"/>
</dbReference>
<evidence type="ECO:0000256" key="6">
    <source>
        <dbReference type="ARBA" id="ARBA00022989"/>
    </source>
</evidence>
<comment type="function">
    <text evidence="10 12">F(1)F(0) ATP synthase produces ATP from ADP in the presence of a proton or sodium gradient. F-type ATPases consist of two structural domains, F(1) containing the extramembraneous catalytic core and F(0) containing the membrane proton channel, linked together by a central stalk and a peripheral stalk. During catalysis, ATP synthesis in the catalytic domain of F(1) is coupled via a rotary mechanism of the central stalk subunits to proton translocation.</text>
</comment>
<keyword evidence="3 12" id="KW-0138">CF(0)</keyword>
<dbReference type="OrthoDB" id="9795863at2"/>
<evidence type="ECO:0000256" key="13">
    <source>
        <dbReference type="RuleBase" id="RU003848"/>
    </source>
</evidence>
<evidence type="ECO:0000256" key="5">
    <source>
        <dbReference type="ARBA" id="ARBA00022781"/>
    </source>
</evidence>
<dbReference type="PANTHER" id="PTHR33445">
    <property type="entry name" value="ATP SYNTHASE SUBUNIT B', CHLOROPLASTIC"/>
    <property type="match status" value="1"/>
</dbReference>
<dbReference type="GO" id="GO:0012505">
    <property type="term" value="C:endomembrane system"/>
    <property type="evidence" value="ECO:0007669"/>
    <property type="project" value="UniProtKB-SubCell"/>
</dbReference>
<dbReference type="HAMAP" id="MF_01398">
    <property type="entry name" value="ATP_synth_b_bprime"/>
    <property type="match status" value="1"/>
</dbReference>
<dbReference type="RefSeq" id="WP_075713359.1">
    <property type="nucleotide sequence ID" value="NZ_MJIE01000001.1"/>
</dbReference>
<evidence type="ECO:0000256" key="3">
    <source>
        <dbReference type="ARBA" id="ARBA00022547"/>
    </source>
</evidence>
<feature type="transmembrane region" description="Helical" evidence="12">
    <location>
        <begin position="12"/>
        <end position="33"/>
    </location>
</feature>
<keyword evidence="12" id="KW-1003">Cell membrane</keyword>
<evidence type="ECO:0000256" key="2">
    <source>
        <dbReference type="ARBA" id="ARBA00022448"/>
    </source>
</evidence>
<keyword evidence="4 12" id="KW-0812">Transmembrane</keyword>
<dbReference type="InterPro" id="IPR005864">
    <property type="entry name" value="ATP_synth_F0_bsu_bac"/>
</dbReference>
<dbReference type="STRING" id="1261640.BHK98_08425"/>
<dbReference type="GO" id="GO:0046933">
    <property type="term" value="F:proton-transporting ATP synthase activity, rotational mechanism"/>
    <property type="evidence" value="ECO:0007669"/>
    <property type="project" value="UniProtKB-UniRule"/>
</dbReference>
<evidence type="ECO:0000256" key="9">
    <source>
        <dbReference type="ARBA" id="ARBA00023310"/>
    </source>
</evidence>
<keyword evidence="2 12" id="KW-0813">Transport</keyword>
<dbReference type="Proteomes" id="UP000187404">
    <property type="component" value="Unassembled WGS sequence"/>
</dbReference>